<dbReference type="InterPro" id="IPR016181">
    <property type="entry name" value="Acyl_CoA_acyltransferase"/>
</dbReference>
<dbReference type="EMBL" id="PISP01000001">
    <property type="protein sequence ID" value="PKD44243.1"/>
    <property type="molecule type" value="Genomic_DNA"/>
</dbReference>
<dbReference type="Pfam" id="PF00583">
    <property type="entry name" value="Acetyltransf_1"/>
    <property type="match status" value="1"/>
</dbReference>
<organism evidence="2 3">
    <name type="scientific">Rhodohalobacter barkolensis</name>
    <dbReference type="NCBI Taxonomy" id="2053187"/>
    <lineage>
        <taxon>Bacteria</taxon>
        <taxon>Pseudomonadati</taxon>
        <taxon>Balneolota</taxon>
        <taxon>Balneolia</taxon>
        <taxon>Balneolales</taxon>
        <taxon>Balneolaceae</taxon>
        <taxon>Rhodohalobacter</taxon>
    </lineage>
</organism>
<dbReference type="CDD" id="cd04301">
    <property type="entry name" value="NAT_SF"/>
    <property type="match status" value="1"/>
</dbReference>
<reference evidence="2 3" key="1">
    <citation type="submission" date="2017-11" db="EMBL/GenBank/DDBJ databases">
        <title>Rhodohalobacter 15182 sp. nov., isolated from a salt lake.</title>
        <authorList>
            <person name="Han S."/>
        </authorList>
    </citation>
    <scope>NUCLEOTIDE SEQUENCE [LARGE SCALE GENOMIC DNA]</scope>
    <source>
        <strain evidence="2 3">15182</strain>
    </source>
</reference>
<dbReference type="Gene3D" id="3.40.630.30">
    <property type="match status" value="1"/>
</dbReference>
<gene>
    <name evidence="2" type="ORF">CWD77_01900</name>
</gene>
<dbReference type="Proteomes" id="UP000233398">
    <property type="component" value="Unassembled WGS sequence"/>
</dbReference>
<dbReference type="GO" id="GO:0016747">
    <property type="term" value="F:acyltransferase activity, transferring groups other than amino-acyl groups"/>
    <property type="evidence" value="ECO:0007669"/>
    <property type="project" value="InterPro"/>
</dbReference>
<keyword evidence="3" id="KW-1185">Reference proteome</keyword>
<protein>
    <recommendedName>
        <fullName evidence="1">N-acetyltransferase domain-containing protein</fullName>
    </recommendedName>
</protein>
<dbReference type="InterPro" id="IPR000182">
    <property type="entry name" value="GNAT_dom"/>
</dbReference>
<evidence type="ECO:0000313" key="2">
    <source>
        <dbReference type="EMBL" id="PKD44243.1"/>
    </source>
</evidence>
<dbReference type="Gene3D" id="3.30.565.10">
    <property type="entry name" value="Histidine kinase-like ATPase, C-terminal domain"/>
    <property type="match status" value="1"/>
</dbReference>
<dbReference type="InterPro" id="IPR003594">
    <property type="entry name" value="HATPase_dom"/>
</dbReference>
<proteinExistence type="predicted"/>
<dbReference type="AlphaFoldDB" id="A0A2N0VJ77"/>
<name>A0A2N0VJ77_9BACT</name>
<dbReference type="InterPro" id="IPR036890">
    <property type="entry name" value="HATPase_C_sf"/>
</dbReference>
<comment type="caution">
    <text evidence="2">The sequence shown here is derived from an EMBL/GenBank/DDBJ whole genome shotgun (WGS) entry which is preliminary data.</text>
</comment>
<dbReference type="SUPFAM" id="SSF55729">
    <property type="entry name" value="Acyl-CoA N-acyltransferases (Nat)"/>
    <property type="match status" value="1"/>
</dbReference>
<sequence>MTMVCRLQIPTNEQNIAPVCDFTISWCLNHGLSKVESIRFTVAVSELVTDIILFAYPENSRENFEIEYHYSFPNLEIVVSELGEPFDPDKHTYDAKKAREESNFEGAGLLLMKELSDEFSFINKGKEGKEFRLSKKIEIHDIDELLQQSATLREPEIDRDEQEIPHKNIDEFTVSRIRSADAEEIAKIFYRTYEYSYFKEDMYLPKKIEEAVLSKEKLGVIARKEDGEAIGYFGVMQKEDSDIAELGEAIVTPSYRRNGVMTSMMNHLIEILKDQGVTALFAKAVTNHLVSQKVNHKFGYETTAILLALSENIKYKGFDEDYPQPISAALEFLPLIHPKQKSVYLPEKYKDFILETYEELRLEVEPKEVTSTHLAEKSDIDLNVNYTSLTSLIVVNKYGKDFQEVLSNMVSSLEEKNPCVIYLDLPLENESTPEQFSEAVSSEFIYSGLMPQFHRQSDYLRLQKVYSSLDPDIIEIYSDFGNKIKSLVVDEYHRHT</sequence>
<dbReference type="PROSITE" id="PS51186">
    <property type="entry name" value="GNAT"/>
    <property type="match status" value="1"/>
</dbReference>
<evidence type="ECO:0000313" key="3">
    <source>
        <dbReference type="Proteomes" id="UP000233398"/>
    </source>
</evidence>
<dbReference type="CDD" id="cd16936">
    <property type="entry name" value="HATPase_RsbW-like"/>
    <property type="match status" value="1"/>
</dbReference>
<accession>A0A2N0VJ77</accession>
<dbReference type="OrthoDB" id="9792240at2"/>
<feature type="domain" description="N-acetyltransferase" evidence="1">
    <location>
        <begin position="172"/>
        <end position="336"/>
    </location>
</feature>
<dbReference type="Pfam" id="PF13581">
    <property type="entry name" value="HATPase_c_2"/>
    <property type="match status" value="1"/>
</dbReference>
<evidence type="ECO:0000259" key="1">
    <source>
        <dbReference type="PROSITE" id="PS51186"/>
    </source>
</evidence>